<name>A0ABU0U5N6_9SPHI</name>
<accession>A0ABU0U5N6</accession>
<evidence type="ECO:0000313" key="2">
    <source>
        <dbReference type="Proteomes" id="UP001244640"/>
    </source>
</evidence>
<dbReference type="PANTHER" id="PTHR39206:SF1">
    <property type="entry name" value="SLL8004 PROTEIN"/>
    <property type="match status" value="1"/>
</dbReference>
<evidence type="ECO:0000313" key="1">
    <source>
        <dbReference type="EMBL" id="MDQ1150276.1"/>
    </source>
</evidence>
<organism evidence="1 2">
    <name type="scientific">Sphingobacterium zeae</name>
    <dbReference type="NCBI Taxonomy" id="1776859"/>
    <lineage>
        <taxon>Bacteria</taxon>
        <taxon>Pseudomonadati</taxon>
        <taxon>Bacteroidota</taxon>
        <taxon>Sphingobacteriia</taxon>
        <taxon>Sphingobacteriales</taxon>
        <taxon>Sphingobacteriaceae</taxon>
        <taxon>Sphingobacterium</taxon>
    </lineage>
</organism>
<keyword evidence="2" id="KW-1185">Reference proteome</keyword>
<reference evidence="1 2" key="1">
    <citation type="submission" date="2023-07" db="EMBL/GenBank/DDBJ databases">
        <title>Functional and genomic diversity of the sorghum phyllosphere microbiome.</title>
        <authorList>
            <person name="Shade A."/>
        </authorList>
    </citation>
    <scope>NUCLEOTIDE SEQUENCE [LARGE SCALE GENOMIC DNA]</scope>
    <source>
        <strain evidence="1 2">SORGH_AS_0892</strain>
    </source>
</reference>
<protein>
    <submittedName>
        <fullName evidence="1">ABC-type ATPase</fullName>
    </submittedName>
</protein>
<dbReference type="Proteomes" id="UP001244640">
    <property type="component" value="Unassembled WGS sequence"/>
</dbReference>
<dbReference type="EMBL" id="JAUTBA010000001">
    <property type="protein sequence ID" value="MDQ1150276.1"/>
    <property type="molecule type" value="Genomic_DNA"/>
</dbReference>
<dbReference type="PANTHER" id="PTHR39206">
    <property type="entry name" value="SLL8004 PROTEIN"/>
    <property type="match status" value="1"/>
</dbReference>
<comment type="caution">
    <text evidence="1">The sequence shown here is derived from an EMBL/GenBank/DDBJ whole genome shotgun (WGS) entry which is preliminary data.</text>
</comment>
<sequence length="85" mass="10143">MSHPFKLVEIDEAIERKFRTYLYFVYLDNPLINISRVEIRKEKGGHGVAEDKIVDRYYRTLNNLLPAIKLAKKLNYLITLAKQWF</sequence>
<gene>
    <name evidence="1" type="ORF">QE382_002260</name>
</gene>
<proteinExistence type="predicted"/>